<evidence type="ECO:0000313" key="2">
    <source>
        <dbReference type="Proteomes" id="UP001597233"/>
    </source>
</evidence>
<name>A0ABW4RLL2_9BACL</name>
<sequence>MIQIGFDLERIKKEYYNILDTPFLTLEENDPAGKARVQVEFSNATNKQFIQVLGENHHDFLKYITNPKCADGIILSSDILDRTKASLHIIELKSAITTSIWSKVQQQFRGAILRGIAFASSLGIAQIQHISLHTCYVEDHLLQAAVQAQTTQQHIKGIAARKPLTGVNIPEAQQWNMPTISIFRTQTLMLTHTRHKLIINEQHVNSGTITITAI</sequence>
<keyword evidence="2" id="KW-1185">Reference proteome</keyword>
<dbReference type="Proteomes" id="UP001597233">
    <property type="component" value="Unassembled WGS sequence"/>
</dbReference>
<evidence type="ECO:0008006" key="3">
    <source>
        <dbReference type="Google" id="ProtNLM"/>
    </source>
</evidence>
<organism evidence="1 2">
    <name type="scientific">Paenibacillus wenxiniae</name>
    <dbReference type="NCBI Taxonomy" id="1636843"/>
    <lineage>
        <taxon>Bacteria</taxon>
        <taxon>Bacillati</taxon>
        <taxon>Bacillota</taxon>
        <taxon>Bacilli</taxon>
        <taxon>Bacillales</taxon>
        <taxon>Paenibacillaceae</taxon>
        <taxon>Paenibacillus</taxon>
    </lineage>
</organism>
<dbReference type="EMBL" id="JBHUEH010000014">
    <property type="protein sequence ID" value="MFD1886353.1"/>
    <property type="molecule type" value="Genomic_DNA"/>
</dbReference>
<comment type="caution">
    <text evidence="1">The sequence shown here is derived from an EMBL/GenBank/DDBJ whole genome shotgun (WGS) entry which is preliminary data.</text>
</comment>
<gene>
    <name evidence="1" type="ORF">ACFSC9_12545</name>
</gene>
<reference evidence="2" key="1">
    <citation type="journal article" date="2019" name="Int. J. Syst. Evol. Microbiol.">
        <title>The Global Catalogue of Microorganisms (GCM) 10K type strain sequencing project: providing services to taxonomists for standard genome sequencing and annotation.</title>
        <authorList>
            <consortium name="The Broad Institute Genomics Platform"/>
            <consortium name="The Broad Institute Genome Sequencing Center for Infectious Disease"/>
            <person name="Wu L."/>
            <person name="Ma J."/>
        </authorList>
    </citation>
    <scope>NUCLEOTIDE SEQUENCE [LARGE SCALE GENOMIC DNA]</scope>
    <source>
        <strain evidence="2">CCUG 54950</strain>
    </source>
</reference>
<dbReference type="RefSeq" id="WP_347323308.1">
    <property type="nucleotide sequence ID" value="NZ_JBCGUH010000001.1"/>
</dbReference>
<proteinExistence type="predicted"/>
<accession>A0ABW4RLL2</accession>
<evidence type="ECO:0000313" key="1">
    <source>
        <dbReference type="EMBL" id="MFD1886353.1"/>
    </source>
</evidence>
<protein>
    <recommendedName>
        <fullName evidence="3">Restriction endonuclease</fullName>
    </recommendedName>
</protein>